<evidence type="ECO:0000313" key="3">
    <source>
        <dbReference type="EMBL" id="SIS97152.1"/>
    </source>
</evidence>
<dbReference type="Gene3D" id="3.40.630.10">
    <property type="entry name" value="Zn peptidases"/>
    <property type="match status" value="1"/>
</dbReference>
<dbReference type="Pfam" id="PF00246">
    <property type="entry name" value="Peptidase_M14"/>
    <property type="match status" value="1"/>
</dbReference>
<dbReference type="Proteomes" id="UP000186917">
    <property type="component" value="Unassembled WGS sequence"/>
</dbReference>
<reference evidence="4" key="1">
    <citation type="submission" date="2017-01" db="EMBL/GenBank/DDBJ databases">
        <authorList>
            <person name="Varghese N."/>
            <person name="Submissions S."/>
        </authorList>
    </citation>
    <scope>NUCLEOTIDE SEQUENCE [LARGE SCALE GENOMIC DNA]</scope>
    <source>
        <strain evidence="4">DSM 21054</strain>
    </source>
</reference>
<dbReference type="EMBL" id="FTOR01000002">
    <property type="protein sequence ID" value="SIS97152.1"/>
    <property type="molecule type" value="Genomic_DNA"/>
</dbReference>
<evidence type="ECO:0000256" key="1">
    <source>
        <dbReference type="SAM" id="SignalP"/>
    </source>
</evidence>
<dbReference type="SUPFAM" id="SSF53187">
    <property type="entry name" value="Zn-dependent exopeptidases"/>
    <property type="match status" value="1"/>
</dbReference>
<keyword evidence="3" id="KW-0378">Hydrolase</keyword>
<dbReference type="OrthoDB" id="9767214at2"/>
<feature type="signal peptide" evidence="1">
    <location>
        <begin position="1"/>
        <end position="18"/>
    </location>
</feature>
<feature type="domain" description="Peptidase M14" evidence="2">
    <location>
        <begin position="44"/>
        <end position="177"/>
    </location>
</feature>
<dbReference type="CDD" id="cd06241">
    <property type="entry name" value="M14-like"/>
    <property type="match status" value="1"/>
</dbReference>
<gene>
    <name evidence="3" type="ORF">SAMN05421788_102405</name>
</gene>
<dbReference type="GO" id="GO:0004181">
    <property type="term" value="F:metallocarboxypeptidase activity"/>
    <property type="evidence" value="ECO:0007669"/>
    <property type="project" value="InterPro"/>
</dbReference>
<dbReference type="AlphaFoldDB" id="A0A173MH69"/>
<keyword evidence="4" id="KW-1185">Reference proteome</keyword>
<dbReference type="RefSeq" id="WP_076378130.1">
    <property type="nucleotide sequence ID" value="NZ_AP017422.1"/>
</dbReference>
<name>A0A173MH69_9BACT</name>
<organism evidence="3 4">
    <name type="scientific">Filimonas lacunae</name>
    <dbReference type="NCBI Taxonomy" id="477680"/>
    <lineage>
        <taxon>Bacteria</taxon>
        <taxon>Pseudomonadati</taxon>
        <taxon>Bacteroidota</taxon>
        <taxon>Chitinophagia</taxon>
        <taxon>Chitinophagales</taxon>
        <taxon>Chitinophagaceae</taxon>
        <taxon>Filimonas</taxon>
    </lineage>
</organism>
<accession>A0A173MH69</accession>
<dbReference type="STRING" id="477680.SAMN05421788_102405"/>
<sequence length="574" mass="65720">MRKLIVPVFLLLTVMAKAQNFSTPFEKSAGKQTTTYEECIRFYRQLDSYSKRVAMKEMGKSDAGYPLHVVLYANNGVANPAEWHKQGKVVILINNGIHPGEPDGIDASMLLLRDLATGKARIPDNVALAVIPLYNIGGALNRNSYSRVNQDGPENYGFRGNAQNLDLNRDFTKNDSWEARAFVQIFHWVNPDIQIDNHVSDGADYQYTMTLLCSQWNKLGGSLGVFLHDVFQPALFEGMEKSGWPLTPYVNFEEGNPDKGWEAFYDPPRFSSGYATLFHTIAFMPETHMLKAFAARVKATYAMMETIIAKGAAYAIDILEKRRENIINYVGNGQGALRWQVDTTRWDNISFRGYETGTKVSEVTGMHRMYYDHTRPFERKVKFFNYYTPVQGVSVPKAYVIPQGWHAVIELLRLNQVDMRQITHDTIMKVGVYRIADYRSNSRPYEKHHKNGSVKVARTSDAVVFRKGDYLIATAQPACRFLVEMLEPEGDDSYFAWNFFDAVLQEKEGYSDYRWEDVAAEWIKAHPEVKQALDDKKKTDSAFAGNASAQLEFVYKHSPYYEPEHMRYPVYRIE</sequence>
<feature type="chain" id="PRO_5030022960" evidence="1">
    <location>
        <begin position="19"/>
        <end position="574"/>
    </location>
</feature>
<keyword evidence="1" id="KW-0732">Signal</keyword>
<dbReference type="GO" id="GO:0008270">
    <property type="term" value="F:zinc ion binding"/>
    <property type="evidence" value="ECO:0007669"/>
    <property type="project" value="InterPro"/>
</dbReference>
<dbReference type="KEGG" id="fln:FLA_2984"/>
<protein>
    <submittedName>
        <fullName evidence="3">Zinc carboxypeptidase</fullName>
    </submittedName>
</protein>
<keyword evidence="3" id="KW-0121">Carboxypeptidase</keyword>
<evidence type="ECO:0000313" key="4">
    <source>
        <dbReference type="Proteomes" id="UP000186917"/>
    </source>
</evidence>
<evidence type="ECO:0000259" key="2">
    <source>
        <dbReference type="Pfam" id="PF00246"/>
    </source>
</evidence>
<dbReference type="GO" id="GO:0006508">
    <property type="term" value="P:proteolysis"/>
    <property type="evidence" value="ECO:0007669"/>
    <property type="project" value="InterPro"/>
</dbReference>
<proteinExistence type="predicted"/>
<keyword evidence="3" id="KW-0645">Protease</keyword>
<dbReference type="InterPro" id="IPR000834">
    <property type="entry name" value="Peptidase_M14"/>
</dbReference>